<feature type="non-terminal residue" evidence="1">
    <location>
        <position position="30"/>
    </location>
</feature>
<name>A0A329MCL0_9MYCO</name>
<gene>
    <name evidence="1" type="ORF">DQP57_05345</name>
</gene>
<organism evidence="1 2">
    <name type="scientific">Mycobacterium colombiense</name>
    <dbReference type="NCBI Taxonomy" id="339268"/>
    <lineage>
        <taxon>Bacteria</taxon>
        <taxon>Bacillati</taxon>
        <taxon>Actinomycetota</taxon>
        <taxon>Actinomycetes</taxon>
        <taxon>Mycobacteriales</taxon>
        <taxon>Mycobacteriaceae</taxon>
        <taxon>Mycobacterium</taxon>
        <taxon>Mycobacterium avium complex (MAC)</taxon>
    </lineage>
</organism>
<protein>
    <submittedName>
        <fullName evidence="1">Cutinase family protein</fullName>
    </submittedName>
</protein>
<dbReference type="EMBL" id="QMEV01000007">
    <property type="protein sequence ID" value="RAV14797.1"/>
    <property type="molecule type" value="Genomic_DNA"/>
</dbReference>
<proteinExistence type="predicted"/>
<reference evidence="1 2" key="1">
    <citation type="submission" date="2018-06" db="EMBL/GenBank/DDBJ databases">
        <title>NTM in soil in Japan.</title>
        <authorList>
            <person name="Ohya K."/>
        </authorList>
    </citation>
    <scope>NUCLEOTIDE SEQUENCE [LARGE SCALE GENOMIC DNA]</scope>
    <source>
        <strain evidence="1 2">GF28</strain>
    </source>
</reference>
<comment type="caution">
    <text evidence="1">The sequence shown here is derived from an EMBL/GenBank/DDBJ whole genome shotgun (WGS) entry which is preliminary data.</text>
</comment>
<evidence type="ECO:0000313" key="2">
    <source>
        <dbReference type="Proteomes" id="UP000250915"/>
    </source>
</evidence>
<dbReference type="AlphaFoldDB" id="A0A329MCL0"/>
<sequence>MIARHVIRSLGSAVVLAASGVAVSALSASV</sequence>
<evidence type="ECO:0000313" key="1">
    <source>
        <dbReference type="EMBL" id="RAV14797.1"/>
    </source>
</evidence>
<dbReference type="Proteomes" id="UP000250915">
    <property type="component" value="Unassembled WGS sequence"/>
</dbReference>
<accession>A0A329MCL0</accession>